<dbReference type="EMBL" id="OZ021745">
    <property type="protein sequence ID" value="CAK9313547.1"/>
    <property type="molecule type" value="Genomic_DNA"/>
</dbReference>
<accession>A0ABP0XZF7</accession>
<evidence type="ECO:0000313" key="2">
    <source>
        <dbReference type="EMBL" id="CAK9313547.1"/>
    </source>
</evidence>
<protein>
    <submittedName>
        <fullName evidence="2">Uncharacterized protein</fullName>
    </submittedName>
</protein>
<evidence type="ECO:0000313" key="3">
    <source>
        <dbReference type="Proteomes" id="UP001642487"/>
    </source>
</evidence>
<sequence length="120" mass="12845">MQFLCGRSKRPSQQLQRCPQSPHNVGLRGAAMDPVGSLGMITKDCGGGEGDEQCDGVGGGGKVVVVGEGEDEAGKRVRVGVRDDKGWRGQSLGQWSRRRSRREGGGGVGRRSPKRRRSVE</sequence>
<proteinExistence type="predicted"/>
<reference evidence="2 3" key="1">
    <citation type="submission" date="2024-03" db="EMBL/GenBank/DDBJ databases">
        <authorList>
            <person name="Gkanogiannis A."/>
            <person name="Becerra Lopez-Lavalle L."/>
        </authorList>
    </citation>
    <scope>NUCLEOTIDE SEQUENCE [LARGE SCALE GENOMIC DNA]</scope>
</reference>
<feature type="compositionally biased region" description="Basic and acidic residues" evidence="1">
    <location>
        <begin position="72"/>
        <end position="87"/>
    </location>
</feature>
<gene>
    <name evidence="2" type="ORF">CITCOLO1_LOCUS5271</name>
</gene>
<feature type="compositionally biased region" description="Basic residues" evidence="1">
    <location>
        <begin position="111"/>
        <end position="120"/>
    </location>
</feature>
<feature type="region of interest" description="Disordered" evidence="1">
    <location>
        <begin position="1"/>
        <end position="31"/>
    </location>
</feature>
<feature type="region of interest" description="Disordered" evidence="1">
    <location>
        <begin position="72"/>
        <end position="120"/>
    </location>
</feature>
<name>A0ABP0XZF7_9ROSI</name>
<dbReference type="Proteomes" id="UP001642487">
    <property type="component" value="Chromosome 11"/>
</dbReference>
<organism evidence="2 3">
    <name type="scientific">Citrullus colocynthis</name>
    <name type="common">colocynth</name>
    <dbReference type="NCBI Taxonomy" id="252529"/>
    <lineage>
        <taxon>Eukaryota</taxon>
        <taxon>Viridiplantae</taxon>
        <taxon>Streptophyta</taxon>
        <taxon>Embryophyta</taxon>
        <taxon>Tracheophyta</taxon>
        <taxon>Spermatophyta</taxon>
        <taxon>Magnoliopsida</taxon>
        <taxon>eudicotyledons</taxon>
        <taxon>Gunneridae</taxon>
        <taxon>Pentapetalae</taxon>
        <taxon>rosids</taxon>
        <taxon>fabids</taxon>
        <taxon>Cucurbitales</taxon>
        <taxon>Cucurbitaceae</taxon>
        <taxon>Benincaseae</taxon>
        <taxon>Citrullus</taxon>
    </lineage>
</organism>
<keyword evidence="3" id="KW-1185">Reference proteome</keyword>
<evidence type="ECO:0000256" key="1">
    <source>
        <dbReference type="SAM" id="MobiDB-lite"/>
    </source>
</evidence>
<feature type="compositionally biased region" description="Polar residues" evidence="1">
    <location>
        <begin position="11"/>
        <end position="23"/>
    </location>
</feature>